<dbReference type="EMBL" id="AVOT02003765">
    <property type="protein sequence ID" value="MBW0474527.1"/>
    <property type="molecule type" value="Genomic_DNA"/>
</dbReference>
<sequence>MYHSSSQSSGYGSLSHYAVTFTSAAVKVKKSGGEWFYLSPALLRIMHALALLRKACFDISKLDSGIIADVLVIADIGAGDTPVMVHTILGMAVILVMDIIKRSFKFNFPKQSIFHANVSSEKLSNSFLY</sequence>
<evidence type="ECO:0000313" key="2">
    <source>
        <dbReference type="Proteomes" id="UP000765509"/>
    </source>
</evidence>
<reference evidence="1" key="1">
    <citation type="submission" date="2021-03" db="EMBL/GenBank/DDBJ databases">
        <title>Draft genome sequence of rust myrtle Austropuccinia psidii MF-1, a brazilian biotype.</title>
        <authorList>
            <person name="Quecine M.C."/>
            <person name="Pachon D.M.R."/>
            <person name="Bonatelli M.L."/>
            <person name="Correr F.H."/>
            <person name="Franceschini L.M."/>
            <person name="Leite T.F."/>
            <person name="Margarido G.R.A."/>
            <person name="Almeida C.A."/>
            <person name="Ferrarezi J.A."/>
            <person name="Labate C.A."/>
        </authorList>
    </citation>
    <scope>NUCLEOTIDE SEQUENCE</scope>
    <source>
        <strain evidence="1">MF-1</strain>
    </source>
</reference>
<evidence type="ECO:0000313" key="1">
    <source>
        <dbReference type="EMBL" id="MBW0474527.1"/>
    </source>
</evidence>
<proteinExistence type="predicted"/>
<accession>A0A9Q3C197</accession>
<dbReference type="Proteomes" id="UP000765509">
    <property type="component" value="Unassembled WGS sequence"/>
</dbReference>
<keyword evidence="2" id="KW-1185">Reference proteome</keyword>
<gene>
    <name evidence="1" type="ORF">O181_014242</name>
</gene>
<dbReference type="AlphaFoldDB" id="A0A9Q3C197"/>
<name>A0A9Q3C197_9BASI</name>
<comment type="caution">
    <text evidence="1">The sequence shown here is derived from an EMBL/GenBank/DDBJ whole genome shotgun (WGS) entry which is preliminary data.</text>
</comment>
<protein>
    <submittedName>
        <fullName evidence="1">Uncharacterized protein</fullName>
    </submittedName>
</protein>
<organism evidence="1 2">
    <name type="scientific">Austropuccinia psidii MF-1</name>
    <dbReference type="NCBI Taxonomy" id="1389203"/>
    <lineage>
        <taxon>Eukaryota</taxon>
        <taxon>Fungi</taxon>
        <taxon>Dikarya</taxon>
        <taxon>Basidiomycota</taxon>
        <taxon>Pucciniomycotina</taxon>
        <taxon>Pucciniomycetes</taxon>
        <taxon>Pucciniales</taxon>
        <taxon>Sphaerophragmiaceae</taxon>
        <taxon>Austropuccinia</taxon>
    </lineage>
</organism>